<dbReference type="PROSITE" id="PS51388">
    <property type="entry name" value="GED"/>
    <property type="match status" value="1"/>
</dbReference>
<protein>
    <submittedName>
        <fullName evidence="6">Uncharacterized protein</fullName>
    </submittedName>
</protein>
<evidence type="ECO:0000313" key="6">
    <source>
        <dbReference type="EMBL" id="KAK7436890.1"/>
    </source>
</evidence>
<evidence type="ECO:0000256" key="1">
    <source>
        <dbReference type="ARBA" id="ARBA00022741"/>
    </source>
</evidence>
<dbReference type="InterPro" id="IPR045063">
    <property type="entry name" value="Dynamin_N"/>
</dbReference>
<dbReference type="PANTHER" id="PTHR11566">
    <property type="entry name" value="DYNAMIN"/>
    <property type="match status" value="1"/>
</dbReference>
<reference evidence="6 7" key="1">
    <citation type="submission" date="2024-01" db="EMBL/GenBank/DDBJ databases">
        <title>A draft genome for the cacao thread blight pathogen Marasmiellus scandens.</title>
        <authorList>
            <person name="Baruah I.K."/>
            <person name="Leung J."/>
            <person name="Bukari Y."/>
            <person name="Amoako-Attah I."/>
            <person name="Meinhardt L.W."/>
            <person name="Bailey B.A."/>
            <person name="Cohen S.P."/>
        </authorList>
    </citation>
    <scope>NUCLEOTIDE SEQUENCE [LARGE SCALE GENOMIC DNA]</scope>
    <source>
        <strain evidence="6 7">GH-19</strain>
    </source>
</reference>
<feature type="domain" description="Dynamin-type G" evidence="5">
    <location>
        <begin position="31"/>
        <end position="334"/>
    </location>
</feature>
<dbReference type="InterPro" id="IPR003130">
    <property type="entry name" value="GED"/>
</dbReference>
<keyword evidence="1" id="KW-0547">Nucleotide-binding</keyword>
<dbReference type="PRINTS" id="PR00195">
    <property type="entry name" value="DYNAMIN"/>
</dbReference>
<feature type="compositionally biased region" description="Polar residues" evidence="3">
    <location>
        <begin position="577"/>
        <end position="599"/>
    </location>
</feature>
<dbReference type="InterPro" id="IPR020850">
    <property type="entry name" value="GED_dom"/>
</dbReference>
<dbReference type="Pfam" id="PF02212">
    <property type="entry name" value="GED"/>
    <property type="match status" value="1"/>
</dbReference>
<dbReference type="Pfam" id="PF00350">
    <property type="entry name" value="Dynamin_N"/>
    <property type="match status" value="1"/>
</dbReference>
<feature type="region of interest" description="Disordered" evidence="3">
    <location>
        <begin position="574"/>
        <end position="668"/>
    </location>
</feature>
<dbReference type="Proteomes" id="UP001498398">
    <property type="component" value="Unassembled WGS sequence"/>
</dbReference>
<dbReference type="SMART" id="SM00053">
    <property type="entry name" value="DYNc"/>
    <property type="match status" value="1"/>
</dbReference>
<dbReference type="CDD" id="cd08771">
    <property type="entry name" value="DLP_1"/>
    <property type="match status" value="1"/>
</dbReference>
<dbReference type="InterPro" id="IPR022812">
    <property type="entry name" value="Dynamin"/>
</dbReference>
<keyword evidence="7" id="KW-1185">Reference proteome</keyword>
<evidence type="ECO:0000259" key="5">
    <source>
        <dbReference type="PROSITE" id="PS51718"/>
    </source>
</evidence>
<sequence>MSSTFSSSYGSHRKRLIDLADRIRTHGAQQEFDVTQVVVIGNQSSGKSSVVEAISGINVPRDAGTCTRCPTHIRLTPAANFSARISILYSDKKDSRPRPFGGPITDKAKVEDVIRRAQLLALEPTLGMADLLIAPLEDIKELTVKHAEHTPFCRNVVSITVEGPGLTDLSFVDLPGLIQNAESKVVSLVEKMVMDYIKGNSIILVVLPMTDDMENQKALRLARTEDPQGLRTIGVLTKPDLLGPGSITAQERWKEVLEGRSRDSLGLGYFCTRQPDDAERALGATPTQARENEDAFFRNTSPWSSFIRREQFGIANLISVLNTQLTKRINDNLPRITQETEKRLRECRKELGSLPKPVEEAPATHMLGLITAFTDEIKLFVRGDVKAASLIQTHNDTYKIFKRNLAQTAPNFVPFLDAESYPYFTNCLDQDKEDEDTLVIIKGKGFTINQMTACIKRAKTRELPNHIPFEAVVELILQFQEEWNSHMLECLQAIDASIRKFLGKAVNQHFSRHDPLRRFINSIIVELVERKRKECHAHVDILLKSEQTPRTLHQNDFQELTKAWYSKYKTLREQRTDAANGSSRPQSPVKTQPKMQYSPSGRPMKPLRTKKATDMFSTTLDGATPSRYDSPASMSSSTSTNPENSSQDWKPAPAPPFADPSPSGLQEDDEEWNRILAKLAQRGLTVSPAHDDYEEELKTMAEVRSYFQISFKRLVDIIPSIIDLCFVKGLAKDVQPFLVSKFDLCTESANEKCAQYLAEDESIVAKREALLARKKMLENVQQELIDFGLHAD</sequence>
<dbReference type="InterPro" id="IPR001401">
    <property type="entry name" value="Dynamin_GTPase"/>
</dbReference>
<gene>
    <name evidence="6" type="ORF">VKT23_018911</name>
</gene>
<evidence type="ECO:0000313" key="7">
    <source>
        <dbReference type="Proteomes" id="UP001498398"/>
    </source>
</evidence>
<evidence type="ECO:0000259" key="4">
    <source>
        <dbReference type="PROSITE" id="PS51388"/>
    </source>
</evidence>
<organism evidence="6 7">
    <name type="scientific">Marasmiellus scandens</name>
    <dbReference type="NCBI Taxonomy" id="2682957"/>
    <lineage>
        <taxon>Eukaryota</taxon>
        <taxon>Fungi</taxon>
        <taxon>Dikarya</taxon>
        <taxon>Basidiomycota</taxon>
        <taxon>Agaricomycotina</taxon>
        <taxon>Agaricomycetes</taxon>
        <taxon>Agaricomycetidae</taxon>
        <taxon>Agaricales</taxon>
        <taxon>Marasmiineae</taxon>
        <taxon>Omphalotaceae</taxon>
        <taxon>Marasmiellus</taxon>
    </lineage>
</organism>
<dbReference type="InterPro" id="IPR027417">
    <property type="entry name" value="P-loop_NTPase"/>
</dbReference>
<proteinExistence type="predicted"/>
<evidence type="ECO:0000256" key="3">
    <source>
        <dbReference type="SAM" id="MobiDB-lite"/>
    </source>
</evidence>
<dbReference type="EMBL" id="JBANRG010000090">
    <property type="protein sequence ID" value="KAK7436890.1"/>
    <property type="molecule type" value="Genomic_DNA"/>
</dbReference>
<keyword evidence="2" id="KW-0342">GTP-binding</keyword>
<dbReference type="PROSITE" id="PS51718">
    <property type="entry name" value="G_DYNAMIN_2"/>
    <property type="match status" value="1"/>
</dbReference>
<dbReference type="Gene3D" id="1.20.120.1240">
    <property type="entry name" value="Dynamin, middle domain"/>
    <property type="match status" value="1"/>
</dbReference>
<evidence type="ECO:0000256" key="2">
    <source>
        <dbReference type="ARBA" id="ARBA00023134"/>
    </source>
</evidence>
<dbReference type="InterPro" id="IPR030381">
    <property type="entry name" value="G_DYNAMIN_dom"/>
</dbReference>
<feature type="compositionally biased region" description="Low complexity" evidence="3">
    <location>
        <begin position="630"/>
        <end position="646"/>
    </location>
</feature>
<feature type="domain" description="GED" evidence="4">
    <location>
        <begin position="696"/>
        <end position="792"/>
    </location>
</feature>
<name>A0ABR1IMY4_9AGAR</name>
<accession>A0ABR1IMY4</accession>
<dbReference type="SUPFAM" id="SSF52540">
    <property type="entry name" value="P-loop containing nucleoside triphosphate hydrolases"/>
    <property type="match status" value="1"/>
</dbReference>
<dbReference type="InterPro" id="IPR000375">
    <property type="entry name" value="Dynamin_stalk"/>
</dbReference>
<dbReference type="Pfam" id="PF01031">
    <property type="entry name" value="Dynamin_M"/>
    <property type="match status" value="1"/>
</dbReference>
<comment type="caution">
    <text evidence="6">The sequence shown here is derived from an EMBL/GenBank/DDBJ whole genome shotgun (WGS) entry which is preliminary data.</text>
</comment>
<dbReference type="PANTHER" id="PTHR11566:SF131">
    <property type="entry name" value="GTPASE, PUTATIVE (AFU_ORTHOLOGUE AFUA_6G07630)-RELATED"/>
    <property type="match status" value="1"/>
</dbReference>
<dbReference type="Gene3D" id="3.40.50.300">
    <property type="entry name" value="P-loop containing nucleotide triphosphate hydrolases"/>
    <property type="match status" value="1"/>
</dbReference>